<dbReference type="NCBIfam" id="TIGR00427">
    <property type="entry name" value="NAAT family transporter"/>
    <property type="match status" value="1"/>
</dbReference>
<reference evidence="8" key="1">
    <citation type="journal article" date="2020" name="mSystems">
        <title>Genome- and Community-Level Interaction Insights into Carbon Utilization and Element Cycling Functions of Hydrothermarchaeota in Hydrothermal Sediment.</title>
        <authorList>
            <person name="Zhou Z."/>
            <person name="Liu Y."/>
            <person name="Xu W."/>
            <person name="Pan J."/>
            <person name="Luo Z.H."/>
            <person name="Li M."/>
        </authorList>
    </citation>
    <scope>NUCLEOTIDE SEQUENCE [LARGE SCALE GENOMIC DNA]</scope>
    <source>
        <strain evidence="8">HyVt-570</strain>
    </source>
</reference>
<feature type="transmembrane region" description="Helical" evidence="7">
    <location>
        <begin position="72"/>
        <end position="91"/>
    </location>
</feature>
<evidence type="ECO:0000256" key="5">
    <source>
        <dbReference type="ARBA" id="ARBA00022989"/>
    </source>
</evidence>
<feature type="transmembrane region" description="Helical" evidence="7">
    <location>
        <begin position="40"/>
        <end position="60"/>
    </location>
</feature>
<keyword evidence="6 7" id="KW-0472">Membrane</keyword>
<evidence type="ECO:0000256" key="7">
    <source>
        <dbReference type="RuleBase" id="RU362048"/>
    </source>
</evidence>
<dbReference type="InterPro" id="IPR002771">
    <property type="entry name" value="Multi_antbiot-R_MarC"/>
</dbReference>
<accession>A0A7C4Z4G3</accession>
<feature type="transmembrane region" description="Helical" evidence="7">
    <location>
        <begin position="143"/>
        <end position="163"/>
    </location>
</feature>
<feature type="transmembrane region" description="Helical" evidence="7">
    <location>
        <begin position="6"/>
        <end position="28"/>
    </location>
</feature>
<organism evidence="8">
    <name type="scientific">Oceanithermus profundus</name>
    <dbReference type="NCBI Taxonomy" id="187137"/>
    <lineage>
        <taxon>Bacteria</taxon>
        <taxon>Thermotogati</taxon>
        <taxon>Deinococcota</taxon>
        <taxon>Deinococci</taxon>
        <taxon>Thermales</taxon>
        <taxon>Thermaceae</taxon>
        <taxon>Oceanithermus</taxon>
    </lineage>
</organism>
<evidence type="ECO:0000256" key="6">
    <source>
        <dbReference type="ARBA" id="ARBA00023136"/>
    </source>
</evidence>
<feature type="transmembrane region" description="Helical" evidence="7">
    <location>
        <begin position="112"/>
        <end position="131"/>
    </location>
</feature>
<evidence type="ECO:0000256" key="2">
    <source>
        <dbReference type="ARBA" id="ARBA00009784"/>
    </source>
</evidence>
<evidence type="ECO:0000256" key="4">
    <source>
        <dbReference type="ARBA" id="ARBA00022692"/>
    </source>
</evidence>
<dbReference type="AlphaFoldDB" id="A0A7C4Z4G3"/>
<dbReference type="PANTHER" id="PTHR33508">
    <property type="entry name" value="UPF0056 MEMBRANE PROTEIN YHCE"/>
    <property type="match status" value="1"/>
</dbReference>
<keyword evidence="5 7" id="KW-1133">Transmembrane helix</keyword>
<dbReference type="Pfam" id="PF01914">
    <property type="entry name" value="MarC"/>
    <property type="match status" value="1"/>
</dbReference>
<keyword evidence="3" id="KW-1003">Cell membrane</keyword>
<comment type="caution">
    <text evidence="8">The sequence shown here is derived from an EMBL/GenBank/DDBJ whole genome shotgun (WGS) entry which is preliminary data.</text>
</comment>
<name>A0A7C4Z4G3_9DEIN</name>
<proteinExistence type="inferred from homology"/>
<gene>
    <name evidence="8" type="ORF">ENK37_02815</name>
</gene>
<evidence type="ECO:0000256" key="1">
    <source>
        <dbReference type="ARBA" id="ARBA00004651"/>
    </source>
</evidence>
<dbReference type="PANTHER" id="PTHR33508:SF1">
    <property type="entry name" value="UPF0056 MEMBRANE PROTEIN YHCE"/>
    <property type="match status" value="1"/>
</dbReference>
<feature type="transmembrane region" description="Helical" evidence="7">
    <location>
        <begin position="175"/>
        <end position="196"/>
    </location>
</feature>
<dbReference type="GO" id="GO:0005886">
    <property type="term" value="C:plasma membrane"/>
    <property type="evidence" value="ECO:0007669"/>
    <property type="project" value="UniProtKB-SubCell"/>
</dbReference>
<dbReference type="Proteomes" id="UP000885759">
    <property type="component" value="Unassembled WGS sequence"/>
</dbReference>
<comment type="subcellular location">
    <subcellularLocation>
        <location evidence="1 7">Cell membrane</location>
        <topology evidence="1 7">Multi-pass membrane protein</topology>
    </subcellularLocation>
</comment>
<comment type="similarity">
    <text evidence="2 7">Belongs to the UPF0056 (MarC) family.</text>
</comment>
<sequence>MILLAGQALLTLFVVMDPVGLAPLFVALAGGRPAEEQRRLAARAVRVAGGVLLAFAFFGPALLEYLGISLDAFRVAGGLLLFKIAVDMVFAHRERETDEEKAEASLRDDISVFPLAIPLLAGPGAMTSMMILTAEARGVPGGLFVVIVAALAVLLLAYWALVFSGRLARLLGRTGVNVVTRVLGVLLSALAVQYVADGVVDFLALALG</sequence>
<protein>
    <recommendedName>
        <fullName evidence="7">UPF0056 membrane protein</fullName>
    </recommendedName>
</protein>
<evidence type="ECO:0000313" key="8">
    <source>
        <dbReference type="EMBL" id="HGY08974.1"/>
    </source>
</evidence>
<evidence type="ECO:0000256" key="3">
    <source>
        <dbReference type="ARBA" id="ARBA00022475"/>
    </source>
</evidence>
<keyword evidence="4 7" id="KW-0812">Transmembrane</keyword>
<dbReference type="EMBL" id="DRPZ01000075">
    <property type="protein sequence ID" value="HGY08974.1"/>
    <property type="molecule type" value="Genomic_DNA"/>
</dbReference>